<keyword evidence="2" id="KW-0378">Hydrolase</keyword>
<proteinExistence type="predicted"/>
<evidence type="ECO:0000313" key="2">
    <source>
        <dbReference type="EMBL" id="MFC4034453.1"/>
    </source>
</evidence>
<keyword evidence="3" id="KW-1185">Reference proteome</keyword>
<organism evidence="2 3">
    <name type="scientific">Streptomyces polygonati</name>
    <dbReference type="NCBI Taxonomy" id="1617087"/>
    <lineage>
        <taxon>Bacteria</taxon>
        <taxon>Bacillati</taxon>
        <taxon>Actinomycetota</taxon>
        <taxon>Actinomycetes</taxon>
        <taxon>Kitasatosporales</taxon>
        <taxon>Streptomycetaceae</taxon>
        <taxon>Streptomyces</taxon>
    </lineage>
</organism>
<evidence type="ECO:0000313" key="3">
    <source>
        <dbReference type="Proteomes" id="UP001595765"/>
    </source>
</evidence>
<dbReference type="PANTHER" id="PTHR30231:SF42">
    <property type="entry name" value="EXONUCLEASE"/>
    <property type="match status" value="1"/>
</dbReference>
<dbReference type="GO" id="GO:0004527">
    <property type="term" value="F:exonuclease activity"/>
    <property type="evidence" value="ECO:0007669"/>
    <property type="project" value="UniProtKB-KW"/>
</dbReference>
<dbReference type="Proteomes" id="UP001595765">
    <property type="component" value="Unassembled WGS sequence"/>
</dbReference>
<comment type="caution">
    <text evidence="2">The sequence shown here is derived from an EMBL/GenBank/DDBJ whole genome shotgun (WGS) entry which is preliminary data.</text>
</comment>
<gene>
    <name evidence="2" type="ORF">ACFO3J_23675</name>
</gene>
<feature type="domain" description="Exonuclease" evidence="1">
    <location>
        <begin position="5"/>
        <end position="100"/>
    </location>
</feature>
<protein>
    <submittedName>
        <fullName evidence="2">Exonuclease domain-containing protein</fullName>
    </submittedName>
</protein>
<keyword evidence="2" id="KW-0540">Nuclease</keyword>
<dbReference type="InterPro" id="IPR036397">
    <property type="entry name" value="RNaseH_sf"/>
</dbReference>
<dbReference type="RefSeq" id="WP_386432584.1">
    <property type="nucleotide sequence ID" value="NZ_JBHSBB010000014.1"/>
</dbReference>
<reference evidence="3" key="1">
    <citation type="journal article" date="2019" name="Int. J. Syst. Evol. Microbiol.">
        <title>The Global Catalogue of Microorganisms (GCM) 10K type strain sequencing project: providing services to taxonomists for standard genome sequencing and annotation.</title>
        <authorList>
            <consortium name="The Broad Institute Genomics Platform"/>
            <consortium name="The Broad Institute Genome Sequencing Center for Infectious Disease"/>
            <person name="Wu L."/>
            <person name="Ma J."/>
        </authorList>
    </citation>
    <scope>NUCLEOTIDE SEQUENCE [LARGE SCALE GENOMIC DNA]</scope>
    <source>
        <strain evidence="3">CGMCC 4.7237</strain>
    </source>
</reference>
<sequence>MVDWVTIDFETANYSGSSICSVGMAAVKDGEIKGRFTSFVRPADGDGFASFNMGLHGITPEMVREAPTWSETLTGILAFADGRPMVAHNAAFDFGRLHENHYDVA</sequence>
<dbReference type="InterPro" id="IPR013520">
    <property type="entry name" value="Ribonucl_H"/>
</dbReference>
<dbReference type="EMBL" id="JBHSBB010000014">
    <property type="protein sequence ID" value="MFC4034453.1"/>
    <property type="molecule type" value="Genomic_DNA"/>
</dbReference>
<dbReference type="Gene3D" id="3.30.420.10">
    <property type="entry name" value="Ribonuclease H-like superfamily/Ribonuclease H"/>
    <property type="match status" value="1"/>
</dbReference>
<dbReference type="Pfam" id="PF00929">
    <property type="entry name" value="RNase_T"/>
    <property type="match status" value="1"/>
</dbReference>
<name>A0ABV8HU02_9ACTN</name>
<dbReference type="SUPFAM" id="SSF53098">
    <property type="entry name" value="Ribonuclease H-like"/>
    <property type="match status" value="1"/>
</dbReference>
<dbReference type="InterPro" id="IPR012337">
    <property type="entry name" value="RNaseH-like_sf"/>
</dbReference>
<evidence type="ECO:0000259" key="1">
    <source>
        <dbReference type="Pfam" id="PF00929"/>
    </source>
</evidence>
<keyword evidence="2" id="KW-0269">Exonuclease</keyword>
<dbReference type="PANTHER" id="PTHR30231">
    <property type="entry name" value="DNA POLYMERASE III SUBUNIT EPSILON"/>
    <property type="match status" value="1"/>
</dbReference>
<accession>A0ABV8HU02</accession>